<evidence type="ECO:0000313" key="3">
    <source>
        <dbReference type="Proteomes" id="UP001516400"/>
    </source>
</evidence>
<dbReference type="PROSITE" id="PS50146">
    <property type="entry name" value="DAGK"/>
    <property type="match status" value="1"/>
</dbReference>
<dbReference type="AlphaFoldDB" id="A0ABD2PEX1"/>
<dbReference type="PANTHER" id="PTHR12358:SF111">
    <property type="entry name" value="CERAMIDE KINASE, ISOFORM A"/>
    <property type="match status" value="1"/>
</dbReference>
<dbReference type="InterPro" id="IPR017438">
    <property type="entry name" value="ATP-NAD_kinase_N"/>
</dbReference>
<organism evidence="2 3">
    <name type="scientific">Cryptolaemus montrouzieri</name>
    <dbReference type="NCBI Taxonomy" id="559131"/>
    <lineage>
        <taxon>Eukaryota</taxon>
        <taxon>Metazoa</taxon>
        <taxon>Ecdysozoa</taxon>
        <taxon>Arthropoda</taxon>
        <taxon>Hexapoda</taxon>
        <taxon>Insecta</taxon>
        <taxon>Pterygota</taxon>
        <taxon>Neoptera</taxon>
        <taxon>Endopterygota</taxon>
        <taxon>Coleoptera</taxon>
        <taxon>Polyphaga</taxon>
        <taxon>Cucujiformia</taxon>
        <taxon>Coccinelloidea</taxon>
        <taxon>Coccinellidae</taxon>
        <taxon>Scymninae</taxon>
        <taxon>Scymnini</taxon>
        <taxon>Cryptolaemus</taxon>
    </lineage>
</organism>
<dbReference type="InterPro" id="IPR045363">
    <property type="entry name" value="CERK_C"/>
</dbReference>
<feature type="domain" description="DAGKc" evidence="1">
    <location>
        <begin position="114"/>
        <end position="264"/>
    </location>
</feature>
<dbReference type="Gene3D" id="3.40.50.10330">
    <property type="entry name" value="Probable inorganic polyphosphate/atp-NAD kinase, domain 1"/>
    <property type="match status" value="1"/>
</dbReference>
<evidence type="ECO:0000259" key="1">
    <source>
        <dbReference type="PROSITE" id="PS50146"/>
    </source>
</evidence>
<dbReference type="InterPro" id="IPR001206">
    <property type="entry name" value="Diacylglycerol_kinase_cat_dom"/>
</dbReference>
<accession>A0ABD2PEX1</accession>
<dbReference type="SUPFAM" id="SSF111331">
    <property type="entry name" value="NAD kinase/diacylglycerol kinase-like"/>
    <property type="match status" value="1"/>
</dbReference>
<dbReference type="InterPro" id="IPR016064">
    <property type="entry name" value="NAD/diacylglycerol_kinase_sf"/>
</dbReference>
<dbReference type="EMBL" id="JABFTP020000186">
    <property type="protein sequence ID" value="KAL3289469.1"/>
    <property type="molecule type" value="Genomic_DNA"/>
</dbReference>
<dbReference type="InterPro" id="IPR050187">
    <property type="entry name" value="Lipid_Phosphate_FormReg"/>
</dbReference>
<sequence length="480" mass="54371">MSEDVVLLTTFTNKSKKIRVIFHKNTLIWDYEKPPFEQKTLKLENILSVKPNYFKCSHPSQDPQIDPYSFIVHYGIRLPSSKWKYKNLNLKHTDPLQVTSWIKTLQAKLEELNHRPKKLLMFINPFGGRKNSMHIYTKYGKPLFEIADVEVTVNVSQRKDQIRDLLINCSLDFFDSVACVGGDGTLSELFNGLVLRKCKVEGIDADNINTPLPNPKIPVGIIPGGSTDTVAYCLHGTTDPTTAVFHIIYGDSVGLDLVSVYNEKNLLKIYASVLSYGYLGDVAYNSDRHRWMGPQRYNYSGFKKLIANKGYQGEVAILNSKDVVPSQKCYENCDKCRSDDETDEKDEAQWKTVQGKFFMISGANISCACSHSPNGIAPYSHLGDGKIHLVLVKHGSIINNLRLLLNLSNKKKHIEELPFVETYCTKEFCFRPLGSTSRWNCDGEIQHQSNIRAKVSRQLLTIFSRGRPNIVETETRCCGS</sequence>
<comment type="caution">
    <text evidence="2">The sequence shown here is derived from an EMBL/GenBank/DDBJ whole genome shotgun (WGS) entry which is preliminary data.</text>
</comment>
<keyword evidence="3" id="KW-1185">Reference proteome</keyword>
<dbReference type="SMART" id="SM00046">
    <property type="entry name" value="DAGKc"/>
    <property type="match status" value="1"/>
</dbReference>
<dbReference type="Gene3D" id="2.60.200.40">
    <property type="match status" value="1"/>
</dbReference>
<dbReference type="Pfam" id="PF00781">
    <property type="entry name" value="DAGK_cat"/>
    <property type="match status" value="1"/>
</dbReference>
<dbReference type="PANTHER" id="PTHR12358">
    <property type="entry name" value="SPHINGOSINE KINASE"/>
    <property type="match status" value="1"/>
</dbReference>
<dbReference type="Proteomes" id="UP001516400">
    <property type="component" value="Unassembled WGS sequence"/>
</dbReference>
<gene>
    <name evidence="2" type="ORF">HHI36_022892</name>
</gene>
<reference evidence="2 3" key="1">
    <citation type="journal article" date="2021" name="BMC Biol.">
        <title>Horizontally acquired antibacterial genes associated with adaptive radiation of ladybird beetles.</title>
        <authorList>
            <person name="Li H.S."/>
            <person name="Tang X.F."/>
            <person name="Huang Y.H."/>
            <person name="Xu Z.Y."/>
            <person name="Chen M.L."/>
            <person name="Du X.Y."/>
            <person name="Qiu B.Y."/>
            <person name="Chen P.T."/>
            <person name="Zhang W."/>
            <person name="Slipinski A."/>
            <person name="Escalona H.E."/>
            <person name="Waterhouse R.M."/>
            <person name="Zwick A."/>
            <person name="Pang H."/>
        </authorList>
    </citation>
    <scope>NUCLEOTIDE SEQUENCE [LARGE SCALE GENOMIC DNA]</scope>
    <source>
        <strain evidence="2">SYSU2018</strain>
    </source>
</reference>
<proteinExistence type="predicted"/>
<evidence type="ECO:0000313" key="2">
    <source>
        <dbReference type="EMBL" id="KAL3289469.1"/>
    </source>
</evidence>
<dbReference type="Pfam" id="PF19280">
    <property type="entry name" value="CERK_C"/>
    <property type="match status" value="1"/>
</dbReference>
<name>A0ABD2PEX1_9CUCU</name>
<protein>
    <recommendedName>
        <fullName evidence="1">DAGKc domain-containing protein</fullName>
    </recommendedName>
</protein>